<accession>A0A8H4PE29</accession>
<feature type="domain" description="Clr5" evidence="2">
    <location>
        <begin position="2"/>
        <end position="41"/>
    </location>
</feature>
<dbReference type="AlphaFoldDB" id="A0A8H4PE29"/>
<feature type="compositionally biased region" description="Low complexity" evidence="1">
    <location>
        <begin position="77"/>
        <end position="100"/>
    </location>
</feature>
<dbReference type="Pfam" id="PF14420">
    <property type="entry name" value="Clr5"/>
    <property type="match status" value="1"/>
</dbReference>
<dbReference type="InterPro" id="IPR025676">
    <property type="entry name" value="Clr5_dom"/>
</dbReference>
<reference evidence="3 4" key="1">
    <citation type="submission" date="2020-01" db="EMBL/GenBank/DDBJ databases">
        <title>Identification and distribution of gene clusters putatively required for synthesis of sphingolipid metabolism inhibitors in phylogenetically diverse species of the filamentous fungus Fusarium.</title>
        <authorList>
            <person name="Kim H.-S."/>
            <person name="Busman M."/>
            <person name="Brown D.W."/>
            <person name="Divon H."/>
            <person name="Uhlig S."/>
            <person name="Proctor R.H."/>
        </authorList>
    </citation>
    <scope>NUCLEOTIDE SEQUENCE [LARGE SCALE GENOMIC DNA]</scope>
    <source>
        <strain evidence="3 4">NRRL 20459</strain>
    </source>
</reference>
<evidence type="ECO:0000259" key="2">
    <source>
        <dbReference type="Pfam" id="PF14420"/>
    </source>
</evidence>
<evidence type="ECO:0000256" key="1">
    <source>
        <dbReference type="SAM" id="MobiDB-lite"/>
    </source>
</evidence>
<sequence length="263" mass="29175">MMAKPWNEYRGTITKLYIQEGRTLEDVRGIMKNRYNFEASQHFDMWCIGKYNCKKRQERRRQSLNRTILPSPPRSPPGGNVAAGGSSPSSSCASQYSPQQRPLPALTAQSLHYPSYSAGLHHPVELPIRTRHEEPKIKCENSEGSAWEGVDMARNQHVPQPMLPSSMSFPSYTTSANWNVPRSTQMPYLSSPPQEYSRSFYQTSAPRHLPESPAAAGLSRDIKLQSGLRAPNVSGMGDAGPHGSLMHHSFRGFSVGYQGVASG</sequence>
<dbReference type="EMBL" id="JAADYS010000934">
    <property type="protein sequence ID" value="KAF4466081.1"/>
    <property type="molecule type" value="Genomic_DNA"/>
</dbReference>
<comment type="caution">
    <text evidence="3">The sequence shown here is derived from an EMBL/GenBank/DDBJ whole genome shotgun (WGS) entry which is preliminary data.</text>
</comment>
<keyword evidence="4" id="KW-1185">Reference proteome</keyword>
<evidence type="ECO:0000313" key="4">
    <source>
        <dbReference type="Proteomes" id="UP000554235"/>
    </source>
</evidence>
<name>A0A8H4PE29_9HYPO</name>
<proteinExistence type="predicted"/>
<dbReference type="Proteomes" id="UP000554235">
    <property type="component" value="Unassembled WGS sequence"/>
</dbReference>
<organism evidence="3 4">
    <name type="scientific">Fusarium albosuccineum</name>
    <dbReference type="NCBI Taxonomy" id="1237068"/>
    <lineage>
        <taxon>Eukaryota</taxon>
        <taxon>Fungi</taxon>
        <taxon>Dikarya</taxon>
        <taxon>Ascomycota</taxon>
        <taxon>Pezizomycotina</taxon>
        <taxon>Sordariomycetes</taxon>
        <taxon>Hypocreomycetidae</taxon>
        <taxon>Hypocreales</taxon>
        <taxon>Nectriaceae</taxon>
        <taxon>Fusarium</taxon>
        <taxon>Fusarium decemcellulare species complex</taxon>
    </lineage>
</organism>
<gene>
    <name evidence="3" type="ORF">FALBO_7068</name>
</gene>
<dbReference type="OrthoDB" id="4115389at2759"/>
<protein>
    <recommendedName>
        <fullName evidence="2">Clr5 domain-containing protein</fullName>
    </recommendedName>
</protein>
<feature type="region of interest" description="Disordered" evidence="1">
    <location>
        <begin position="59"/>
        <end position="101"/>
    </location>
</feature>
<evidence type="ECO:0000313" key="3">
    <source>
        <dbReference type="EMBL" id="KAF4466081.1"/>
    </source>
</evidence>